<dbReference type="Gene3D" id="3.30.559.30">
    <property type="entry name" value="Nonribosomal peptide synthetase, condensation domain"/>
    <property type="match status" value="2"/>
</dbReference>
<organism evidence="5 6">
    <name type="scientific">Chryseolinea serpens</name>
    <dbReference type="NCBI Taxonomy" id="947013"/>
    <lineage>
        <taxon>Bacteria</taxon>
        <taxon>Pseudomonadati</taxon>
        <taxon>Bacteroidota</taxon>
        <taxon>Cytophagia</taxon>
        <taxon>Cytophagales</taxon>
        <taxon>Fulvivirgaceae</taxon>
        <taxon>Chryseolinea</taxon>
    </lineage>
</organism>
<dbReference type="InterPro" id="IPR045851">
    <property type="entry name" value="AMP-bd_C_sf"/>
</dbReference>
<comment type="cofactor">
    <cofactor evidence="1">
        <name>pantetheine 4'-phosphate</name>
        <dbReference type="ChEBI" id="CHEBI:47942"/>
    </cofactor>
</comment>
<dbReference type="InterPro" id="IPR023213">
    <property type="entry name" value="CAT-like_dom_sf"/>
</dbReference>
<evidence type="ECO:0000256" key="3">
    <source>
        <dbReference type="ARBA" id="ARBA00022553"/>
    </source>
</evidence>
<dbReference type="InterPro" id="IPR010071">
    <property type="entry name" value="AA_adenyl_dom"/>
</dbReference>
<evidence type="ECO:0000256" key="2">
    <source>
        <dbReference type="ARBA" id="ARBA00022450"/>
    </source>
</evidence>
<evidence type="ECO:0000313" key="6">
    <source>
        <dbReference type="Proteomes" id="UP000184212"/>
    </source>
</evidence>
<keyword evidence="6" id="KW-1185">Reference proteome</keyword>
<dbReference type="PANTHER" id="PTHR45527:SF1">
    <property type="entry name" value="FATTY ACID SYNTHASE"/>
    <property type="match status" value="1"/>
</dbReference>
<gene>
    <name evidence="5" type="ORF">SAMN04488109_4943</name>
</gene>
<dbReference type="Gene3D" id="2.30.38.10">
    <property type="entry name" value="Luciferase, Domain 3"/>
    <property type="match status" value="1"/>
</dbReference>
<dbReference type="NCBIfam" id="TIGR01733">
    <property type="entry name" value="AA-adenyl-dom"/>
    <property type="match status" value="1"/>
</dbReference>
<evidence type="ECO:0000259" key="4">
    <source>
        <dbReference type="PROSITE" id="PS50075"/>
    </source>
</evidence>
<dbReference type="GO" id="GO:0031177">
    <property type="term" value="F:phosphopantetheine binding"/>
    <property type="evidence" value="ECO:0007669"/>
    <property type="project" value="InterPro"/>
</dbReference>
<dbReference type="GO" id="GO:0003824">
    <property type="term" value="F:catalytic activity"/>
    <property type="evidence" value="ECO:0007669"/>
    <property type="project" value="InterPro"/>
</dbReference>
<dbReference type="GO" id="GO:0044550">
    <property type="term" value="P:secondary metabolite biosynthetic process"/>
    <property type="evidence" value="ECO:0007669"/>
    <property type="project" value="TreeGrafter"/>
</dbReference>
<accession>A0A1M5V9L9</accession>
<dbReference type="GO" id="GO:0005737">
    <property type="term" value="C:cytoplasm"/>
    <property type="evidence" value="ECO:0007669"/>
    <property type="project" value="TreeGrafter"/>
</dbReference>
<dbReference type="PROSITE" id="PS50075">
    <property type="entry name" value="CARRIER"/>
    <property type="match status" value="1"/>
</dbReference>
<keyword evidence="3" id="KW-0597">Phosphoprotein</keyword>
<dbReference type="RefSeq" id="WP_073139739.1">
    <property type="nucleotide sequence ID" value="NZ_FQWQ01000004.1"/>
</dbReference>
<sequence>MNAFTPTGAEVTSAHLQKKEREYWNRKFESFTRKAVFPSDGGEIRIASGENSYAIQLPAEVTAKMRLISNQSDLRLFVLLLTGVKVLLGKYANLTDITVGVPILKQADKRNLINHQLFLRTALDPEQSFKAHVVKVLSVYNEALEHQNYSSRVLLKDLSIDESSPLMPLFDTGVMLDAFHEKHYFDPYTPGLVFAFSAAEAALGCTLHYDATRYSANYIKRLGDHLVQLFQQVVANPSVALSALHVITDEEKKTILEQFNNTHRPFPPVTVQELFRRQVEQHPHRIAVADDKRTYTFLALDELATRVTARLQDAGVKAGDVVGVCMNSSADVVVIILGIIRAGAAYLPIDASNPAERIQFFIADSGCRLLITDGIAPDVNVGDLAIVESQELISSLAMPLRYEHCPEATDRIYIIYTSGSTGRPKGVQVIQSGLVNLILGLNDLVYGTYGECLRLAMVSPFAFDASIQQLFGTLLLGHTLYVVDDVTRRDGEKLVEFYHKHQIDISDGTPTHLKLLVDAGIALPTSVKHFMIGGEVLEKALAQRFFEKVATGPVRISNLYGPTEASVESTCYTFMQKDLRDYDMIPIGKPLFNERIYILDADMQLQPIGWEGEICIAGKGIGPGYINPEATRAKFVADPFYPGERMYRTGDMGRWLPDGNIDYKGRTDSQVKIRGYRIELDEIESCLNKHPLAQSAYALLYTDTSSEPAIGAVVKLNAEASPADAALKSIREFCKTLLPFYMMPTRFVETREIPLNGTGKADRRQLAALLIHSRETSPENPTSFTTTEKVVQEVLYELLEVDVIERDTNLHDIGLHSLKMMKLASGIYKKTGVRLSLTELFANNTIAALAALIGRKKEVADGIPKAEAKEFYEMSPMQKRLYFLQQSDPHSVGYNLPDFFYLSGPVSAERLETAFRTLVARHESLRTSFELVQGRPHQRIHPADTLAVSVTQADVTQDRDEASASDAFVKPFDLRQAPLMRVQLMRRSPQDFFLMLDIHHIISDELSNVILFTELIALYKGLSLKPQKFQYTDYSEWAAKRNAEALEAGASFWRKQFAAPVQRLNLPTDFKRPEQPSNAGDVVVFELSPETTQALMAYSKVRQVSNYATVLAVYTAFLSKICGQSDVTLGSVVSGRTHVDLESVVGFFINTLVYRYDVQEDLSFDDFSDGVRRYLASAMKHQDYPFNDLVKMVTYTDAQEPHRNPVFDVAFLWHNRQDSGFVAQVSDQELSVRSYDYAEKNSKFDLSLFCIESSDSLAFNFNYSTRLFTEATIQEFVRLFASLADAIFGQPSQKLSLLLNDPKLAEQETDIHVDLDIF</sequence>
<proteinExistence type="predicted"/>
<dbReference type="PROSITE" id="PS00012">
    <property type="entry name" value="PHOSPHOPANTETHEINE"/>
    <property type="match status" value="1"/>
</dbReference>
<protein>
    <submittedName>
        <fullName evidence="5">Amino acid adenylation domain-containing protein</fullName>
    </submittedName>
</protein>
<dbReference type="Gene3D" id="1.10.1200.10">
    <property type="entry name" value="ACP-like"/>
    <property type="match status" value="1"/>
</dbReference>
<dbReference type="OrthoDB" id="4317020at2"/>
<dbReference type="InterPro" id="IPR020806">
    <property type="entry name" value="PKS_PP-bd"/>
</dbReference>
<reference evidence="5 6" key="1">
    <citation type="submission" date="2016-11" db="EMBL/GenBank/DDBJ databases">
        <authorList>
            <person name="Jaros S."/>
            <person name="Januszkiewicz K."/>
            <person name="Wedrychowicz H."/>
        </authorList>
    </citation>
    <scope>NUCLEOTIDE SEQUENCE [LARGE SCALE GENOMIC DNA]</scope>
    <source>
        <strain evidence="5 6">DSM 24574</strain>
    </source>
</reference>
<dbReference type="Pfam" id="PF00668">
    <property type="entry name" value="Condensation"/>
    <property type="match status" value="2"/>
</dbReference>
<evidence type="ECO:0000313" key="5">
    <source>
        <dbReference type="EMBL" id="SHH71920.1"/>
    </source>
</evidence>
<dbReference type="InterPro" id="IPR036736">
    <property type="entry name" value="ACP-like_sf"/>
</dbReference>
<dbReference type="Gene3D" id="3.40.50.980">
    <property type="match status" value="2"/>
</dbReference>
<dbReference type="CDD" id="cd19531">
    <property type="entry name" value="LCL_NRPS-like"/>
    <property type="match status" value="1"/>
</dbReference>
<dbReference type="SMART" id="SM00823">
    <property type="entry name" value="PKS_PP"/>
    <property type="match status" value="1"/>
</dbReference>
<dbReference type="GO" id="GO:0043041">
    <property type="term" value="P:amino acid activation for nonribosomal peptide biosynthetic process"/>
    <property type="evidence" value="ECO:0007669"/>
    <property type="project" value="TreeGrafter"/>
</dbReference>
<dbReference type="Pfam" id="PF00501">
    <property type="entry name" value="AMP-binding"/>
    <property type="match status" value="1"/>
</dbReference>
<dbReference type="InterPro" id="IPR000873">
    <property type="entry name" value="AMP-dep_synth/lig_dom"/>
</dbReference>
<feature type="domain" description="Carrier" evidence="4">
    <location>
        <begin position="781"/>
        <end position="857"/>
    </location>
</feature>
<dbReference type="PROSITE" id="PS00455">
    <property type="entry name" value="AMP_BINDING"/>
    <property type="match status" value="1"/>
</dbReference>
<dbReference type="EMBL" id="FQWQ01000004">
    <property type="protein sequence ID" value="SHH71920.1"/>
    <property type="molecule type" value="Genomic_DNA"/>
</dbReference>
<name>A0A1M5V9L9_9BACT</name>
<dbReference type="Proteomes" id="UP000184212">
    <property type="component" value="Unassembled WGS sequence"/>
</dbReference>
<dbReference type="InterPro" id="IPR009081">
    <property type="entry name" value="PP-bd_ACP"/>
</dbReference>
<dbReference type="Pfam" id="PF00550">
    <property type="entry name" value="PP-binding"/>
    <property type="match status" value="1"/>
</dbReference>
<dbReference type="Gene3D" id="3.30.300.30">
    <property type="match status" value="1"/>
</dbReference>
<evidence type="ECO:0000256" key="1">
    <source>
        <dbReference type="ARBA" id="ARBA00001957"/>
    </source>
</evidence>
<dbReference type="CDD" id="cd05930">
    <property type="entry name" value="A_NRPS"/>
    <property type="match status" value="1"/>
</dbReference>
<dbReference type="InterPro" id="IPR001242">
    <property type="entry name" value="Condensation_dom"/>
</dbReference>
<dbReference type="Gene3D" id="3.30.559.10">
    <property type="entry name" value="Chloramphenicol acetyltransferase-like domain"/>
    <property type="match status" value="1"/>
</dbReference>
<dbReference type="SUPFAM" id="SSF47336">
    <property type="entry name" value="ACP-like"/>
    <property type="match status" value="1"/>
</dbReference>
<dbReference type="InterPro" id="IPR020845">
    <property type="entry name" value="AMP-binding_CS"/>
</dbReference>
<dbReference type="STRING" id="947013.SAMN04488109_4943"/>
<dbReference type="SUPFAM" id="SSF52777">
    <property type="entry name" value="CoA-dependent acyltransferases"/>
    <property type="match status" value="3"/>
</dbReference>
<dbReference type="SUPFAM" id="SSF56801">
    <property type="entry name" value="Acetyl-CoA synthetase-like"/>
    <property type="match status" value="1"/>
</dbReference>
<keyword evidence="2" id="KW-0596">Phosphopantetheine</keyword>
<dbReference type="InterPro" id="IPR006162">
    <property type="entry name" value="Ppantetheine_attach_site"/>
</dbReference>
<dbReference type="PANTHER" id="PTHR45527">
    <property type="entry name" value="NONRIBOSOMAL PEPTIDE SYNTHETASE"/>
    <property type="match status" value="1"/>
</dbReference>